<sequence length="24" mass="2789">MSIILLNSYQKLLTIELVLVFPQI</sequence>
<proteinExistence type="predicted"/>
<organism evidence="1 2">
    <name type="scientific">Mya arenaria</name>
    <name type="common">Soft-shell clam</name>
    <dbReference type="NCBI Taxonomy" id="6604"/>
    <lineage>
        <taxon>Eukaryota</taxon>
        <taxon>Metazoa</taxon>
        <taxon>Spiralia</taxon>
        <taxon>Lophotrochozoa</taxon>
        <taxon>Mollusca</taxon>
        <taxon>Bivalvia</taxon>
        <taxon>Autobranchia</taxon>
        <taxon>Heteroconchia</taxon>
        <taxon>Euheterodonta</taxon>
        <taxon>Imparidentia</taxon>
        <taxon>Neoheterodontei</taxon>
        <taxon>Myida</taxon>
        <taxon>Myoidea</taxon>
        <taxon>Myidae</taxon>
        <taxon>Mya</taxon>
    </lineage>
</organism>
<evidence type="ECO:0000313" key="1">
    <source>
        <dbReference type="EMBL" id="WAQ94930.1"/>
    </source>
</evidence>
<accession>A0ABY7DF07</accession>
<keyword evidence="2" id="KW-1185">Reference proteome</keyword>
<name>A0ABY7DF07_MYAAR</name>
<reference evidence="1" key="1">
    <citation type="submission" date="2022-11" db="EMBL/GenBank/DDBJ databases">
        <title>Centuries of genome instability and evolution in soft-shell clam transmissible cancer (bioRxiv).</title>
        <authorList>
            <person name="Hart S.F.M."/>
            <person name="Yonemitsu M.A."/>
            <person name="Giersch R.M."/>
            <person name="Beal B.F."/>
            <person name="Arriagada G."/>
            <person name="Davis B.W."/>
            <person name="Ostrander E.A."/>
            <person name="Goff S.P."/>
            <person name="Metzger M.J."/>
        </authorList>
    </citation>
    <scope>NUCLEOTIDE SEQUENCE</scope>
    <source>
        <strain evidence="1">MELC-2E11</strain>
        <tissue evidence="1">Siphon/mantle</tissue>
    </source>
</reference>
<gene>
    <name evidence="1" type="ORF">MAR_007401</name>
</gene>
<dbReference type="Proteomes" id="UP001164746">
    <property type="component" value="Chromosome 1"/>
</dbReference>
<evidence type="ECO:0000313" key="2">
    <source>
        <dbReference type="Proteomes" id="UP001164746"/>
    </source>
</evidence>
<dbReference type="EMBL" id="CP111012">
    <property type="protein sequence ID" value="WAQ94930.1"/>
    <property type="molecule type" value="Genomic_DNA"/>
</dbReference>
<protein>
    <submittedName>
        <fullName evidence="1">Uncharacterized protein</fullName>
    </submittedName>
</protein>